<comment type="similarity">
    <text evidence="1">Belongs to the DNA mismatch repair MutL/HexB family.</text>
</comment>
<dbReference type="InterPro" id="IPR038973">
    <property type="entry name" value="MutL/Mlh/Pms-like"/>
</dbReference>
<dbReference type="GO" id="GO:0006298">
    <property type="term" value="P:mismatch repair"/>
    <property type="evidence" value="ECO:0007669"/>
    <property type="project" value="InterPro"/>
</dbReference>
<evidence type="ECO:0000256" key="1">
    <source>
        <dbReference type="ARBA" id="ARBA00006082"/>
    </source>
</evidence>
<dbReference type="GO" id="GO:0032300">
    <property type="term" value="C:mismatch repair complex"/>
    <property type="evidence" value="ECO:0007669"/>
    <property type="project" value="InterPro"/>
</dbReference>
<keyword evidence="3" id="KW-1185">Reference proteome</keyword>
<sequence>MSIQPLPLDVVAQIKSSSTITSLNAVIFELVKNCLDASCSKIDIVVDFSRGDCTVEDNGLGILPSEFGENGGLGKIYRMLPQAF</sequence>
<evidence type="ECO:0000313" key="2">
    <source>
        <dbReference type="EMBL" id="EDN94997.1"/>
    </source>
</evidence>
<accession>A7EZV5</accession>
<dbReference type="GeneID" id="5484259"/>
<dbReference type="PANTHER" id="PTHR10073:SF47">
    <property type="entry name" value="DNA MISMATCH REPAIR PROTEIN MLH3"/>
    <property type="match status" value="1"/>
</dbReference>
<dbReference type="RefSeq" id="XP_001588425.1">
    <property type="nucleotide sequence ID" value="XM_001588375.1"/>
</dbReference>
<evidence type="ECO:0008006" key="4">
    <source>
        <dbReference type="Google" id="ProtNLM"/>
    </source>
</evidence>
<dbReference type="STRING" id="665079.A7EZV5"/>
<dbReference type="Proteomes" id="UP000001312">
    <property type="component" value="Unassembled WGS sequence"/>
</dbReference>
<dbReference type="PANTHER" id="PTHR10073">
    <property type="entry name" value="DNA MISMATCH REPAIR PROTEIN MLH, PMS, MUTL"/>
    <property type="match status" value="1"/>
</dbReference>
<dbReference type="Gene3D" id="3.30.565.10">
    <property type="entry name" value="Histidine kinase-like ATPase, C-terminal domain"/>
    <property type="match status" value="1"/>
</dbReference>
<gene>
    <name evidence="2" type="ORF">SS1G_10872</name>
</gene>
<dbReference type="SUPFAM" id="SSF55874">
    <property type="entry name" value="ATPase domain of HSP90 chaperone/DNA topoisomerase II/histidine kinase"/>
    <property type="match status" value="1"/>
</dbReference>
<dbReference type="OMA" id="DSTRGGC"/>
<dbReference type="InParanoid" id="A7EZV5"/>
<name>A7EZV5_SCLS1</name>
<reference evidence="3" key="1">
    <citation type="journal article" date="2011" name="PLoS Genet.">
        <title>Genomic analysis of the necrotrophic fungal pathogens Sclerotinia sclerotiorum and Botrytis cinerea.</title>
        <authorList>
            <person name="Amselem J."/>
            <person name="Cuomo C.A."/>
            <person name="van Kan J.A."/>
            <person name="Viaud M."/>
            <person name="Benito E.P."/>
            <person name="Couloux A."/>
            <person name="Coutinho P.M."/>
            <person name="de Vries R.P."/>
            <person name="Dyer P.S."/>
            <person name="Fillinger S."/>
            <person name="Fournier E."/>
            <person name="Gout L."/>
            <person name="Hahn M."/>
            <person name="Kohn L."/>
            <person name="Lapalu N."/>
            <person name="Plummer K.M."/>
            <person name="Pradier J.M."/>
            <person name="Quevillon E."/>
            <person name="Sharon A."/>
            <person name="Simon A."/>
            <person name="ten Have A."/>
            <person name="Tudzynski B."/>
            <person name="Tudzynski P."/>
            <person name="Wincker P."/>
            <person name="Andrew M."/>
            <person name="Anthouard V."/>
            <person name="Beever R.E."/>
            <person name="Beffa R."/>
            <person name="Benoit I."/>
            <person name="Bouzid O."/>
            <person name="Brault B."/>
            <person name="Chen Z."/>
            <person name="Choquer M."/>
            <person name="Collemare J."/>
            <person name="Cotton P."/>
            <person name="Danchin E.G."/>
            <person name="Da Silva C."/>
            <person name="Gautier A."/>
            <person name="Giraud C."/>
            <person name="Giraud T."/>
            <person name="Gonzalez C."/>
            <person name="Grossetete S."/>
            <person name="Guldener U."/>
            <person name="Henrissat B."/>
            <person name="Howlett B.J."/>
            <person name="Kodira C."/>
            <person name="Kretschmer M."/>
            <person name="Lappartient A."/>
            <person name="Leroch M."/>
            <person name="Levis C."/>
            <person name="Mauceli E."/>
            <person name="Neuveglise C."/>
            <person name="Oeser B."/>
            <person name="Pearson M."/>
            <person name="Poulain J."/>
            <person name="Poussereau N."/>
            <person name="Quesneville H."/>
            <person name="Rascle C."/>
            <person name="Schumacher J."/>
            <person name="Segurens B."/>
            <person name="Sexton A."/>
            <person name="Silva E."/>
            <person name="Sirven C."/>
            <person name="Soanes D.M."/>
            <person name="Talbot N.J."/>
            <person name="Templeton M."/>
            <person name="Yandava C."/>
            <person name="Yarden O."/>
            <person name="Zeng Q."/>
            <person name="Rollins J.A."/>
            <person name="Lebrun M.H."/>
            <person name="Dickman M."/>
        </authorList>
    </citation>
    <scope>NUCLEOTIDE SEQUENCE [LARGE SCALE GENOMIC DNA]</scope>
    <source>
        <strain evidence="3">ATCC 18683 / 1980 / Ss-1</strain>
    </source>
</reference>
<evidence type="ECO:0000313" key="3">
    <source>
        <dbReference type="Proteomes" id="UP000001312"/>
    </source>
</evidence>
<organism evidence="2 3">
    <name type="scientific">Sclerotinia sclerotiorum (strain ATCC 18683 / 1980 / Ss-1)</name>
    <name type="common">White mold</name>
    <name type="synonym">Whetzelinia sclerotiorum</name>
    <dbReference type="NCBI Taxonomy" id="665079"/>
    <lineage>
        <taxon>Eukaryota</taxon>
        <taxon>Fungi</taxon>
        <taxon>Dikarya</taxon>
        <taxon>Ascomycota</taxon>
        <taxon>Pezizomycotina</taxon>
        <taxon>Leotiomycetes</taxon>
        <taxon>Helotiales</taxon>
        <taxon>Sclerotiniaceae</taxon>
        <taxon>Sclerotinia</taxon>
    </lineage>
</organism>
<dbReference type="Pfam" id="PF13589">
    <property type="entry name" value="HATPase_c_3"/>
    <property type="match status" value="1"/>
</dbReference>
<dbReference type="AlphaFoldDB" id="A7EZV5"/>
<dbReference type="InterPro" id="IPR036890">
    <property type="entry name" value="HATPase_C_sf"/>
</dbReference>
<dbReference type="GO" id="GO:0140664">
    <property type="term" value="F:ATP-dependent DNA damage sensor activity"/>
    <property type="evidence" value="ECO:0007669"/>
    <property type="project" value="InterPro"/>
</dbReference>
<dbReference type="KEGG" id="ssl:SS1G_10872"/>
<dbReference type="GO" id="GO:0016887">
    <property type="term" value="F:ATP hydrolysis activity"/>
    <property type="evidence" value="ECO:0007669"/>
    <property type="project" value="InterPro"/>
</dbReference>
<proteinExistence type="inferred from homology"/>
<dbReference type="EMBL" id="CH476636">
    <property type="protein sequence ID" value="EDN94997.1"/>
    <property type="molecule type" value="Genomic_DNA"/>
</dbReference>
<protein>
    <recommendedName>
        <fullName evidence="4">Histidine kinase/HSP90-like ATPase domain-containing protein</fullName>
    </recommendedName>
</protein>